<gene>
    <name evidence="1" type="ORF">F5147DRAFT_655431</name>
</gene>
<dbReference type="InterPro" id="IPR041078">
    <property type="entry name" value="Plavaka"/>
</dbReference>
<dbReference type="RefSeq" id="XP_041289749.1">
    <property type="nucleotide sequence ID" value="XM_041433976.1"/>
</dbReference>
<dbReference type="OrthoDB" id="3232986at2759"/>
<evidence type="ECO:0000313" key="1">
    <source>
        <dbReference type="EMBL" id="KAG2101102.1"/>
    </source>
</evidence>
<organism evidence="1 2">
    <name type="scientific">Suillus discolor</name>
    <dbReference type="NCBI Taxonomy" id="1912936"/>
    <lineage>
        <taxon>Eukaryota</taxon>
        <taxon>Fungi</taxon>
        <taxon>Dikarya</taxon>
        <taxon>Basidiomycota</taxon>
        <taxon>Agaricomycotina</taxon>
        <taxon>Agaricomycetes</taxon>
        <taxon>Agaricomycetidae</taxon>
        <taxon>Boletales</taxon>
        <taxon>Suillineae</taxon>
        <taxon>Suillaceae</taxon>
        <taxon>Suillus</taxon>
    </lineage>
</organism>
<name>A0A9P7F2E4_9AGAM</name>
<sequence>MPKVWENIYEGEQHHSTPEPASIFVEVVPPQHRTGSHTNSVPEVHDGDHSYDNINNEFGMFGESLEEEYDECRVDNLYYPFTSKEEWEVADYLLRLSLSMAAIDEFLKLSMVQRLHLSFKNAKELRSHAEMLPSGPSSERLLRVYSEWLTGDSTWEMQTQLPRGATVLSAVLSSDKTNITTMTGARPLMKATEVGIMMSNPVGNVHHCFTPLAAYIIDTPEAAMLACFGDNFRHPAHTHSITLGQLASITVNSDDLEAYFEACADSRLNGVYAPFWMDWPLADPSVFLTPESLHHWHKEFYDHNLQWCIMVVGAQELDFQFSILQPTTGYRHFPGGISKLKQVTAPRRFVIVIHALMDLHYLVQCPAPDDNLLACIDRSLSTFHEHKDVILTLGARMGTKRPIENWHIFKLELLQSVTSSTRKVGTLIQWSPDATEHAHISEIKEPAWKTNNNDYDPQICRHLDWEEKLRHFAIATSLKSHPASHDLNWAEDILEEDDLDDGDEQETNDP</sequence>
<accession>A0A9P7F2E4</accession>
<evidence type="ECO:0000313" key="2">
    <source>
        <dbReference type="Proteomes" id="UP000823399"/>
    </source>
</evidence>
<dbReference type="EMBL" id="JABBWM010000052">
    <property type="protein sequence ID" value="KAG2101102.1"/>
    <property type="molecule type" value="Genomic_DNA"/>
</dbReference>
<comment type="caution">
    <text evidence="1">The sequence shown here is derived from an EMBL/GenBank/DDBJ whole genome shotgun (WGS) entry which is preliminary data.</text>
</comment>
<proteinExistence type="predicted"/>
<dbReference type="Pfam" id="PF18759">
    <property type="entry name" value="Plavaka"/>
    <property type="match status" value="2"/>
</dbReference>
<dbReference type="GeneID" id="64696235"/>
<dbReference type="Proteomes" id="UP000823399">
    <property type="component" value="Unassembled WGS sequence"/>
</dbReference>
<reference evidence="1" key="1">
    <citation type="journal article" date="2020" name="New Phytol.">
        <title>Comparative genomics reveals dynamic genome evolution in host specialist ectomycorrhizal fungi.</title>
        <authorList>
            <person name="Lofgren L.A."/>
            <person name="Nguyen N.H."/>
            <person name="Vilgalys R."/>
            <person name="Ruytinx J."/>
            <person name="Liao H.L."/>
            <person name="Branco S."/>
            <person name="Kuo A."/>
            <person name="LaButti K."/>
            <person name="Lipzen A."/>
            <person name="Andreopoulos W."/>
            <person name="Pangilinan J."/>
            <person name="Riley R."/>
            <person name="Hundley H."/>
            <person name="Na H."/>
            <person name="Barry K."/>
            <person name="Grigoriev I.V."/>
            <person name="Stajich J.E."/>
            <person name="Kennedy P.G."/>
        </authorList>
    </citation>
    <scope>NUCLEOTIDE SEQUENCE</scope>
    <source>
        <strain evidence="1">FC423</strain>
    </source>
</reference>
<dbReference type="AlphaFoldDB" id="A0A9P7F2E4"/>
<protein>
    <submittedName>
        <fullName evidence="1">Uncharacterized protein</fullName>
    </submittedName>
</protein>
<keyword evidence="2" id="KW-1185">Reference proteome</keyword>